<feature type="compositionally biased region" description="Basic residues" evidence="10">
    <location>
        <begin position="549"/>
        <end position="570"/>
    </location>
</feature>
<dbReference type="GO" id="GO:0000993">
    <property type="term" value="F:RNA polymerase II complex binding"/>
    <property type="evidence" value="ECO:0007669"/>
    <property type="project" value="TreeGrafter"/>
</dbReference>
<comment type="subcellular location">
    <subcellularLocation>
        <location evidence="1">Chromosome</location>
    </subcellularLocation>
</comment>
<feature type="compositionally biased region" description="Acidic residues" evidence="10">
    <location>
        <begin position="318"/>
        <end position="329"/>
    </location>
</feature>
<feature type="region of interest" description="Disordered" evidence="10">
    <location>
        <begin position="492"/>
        <end position="576"/>
    </location>
</feature>
<reference evidence="13" key="1">
    <citation type="submission" date="2022-11" db="UniProtKB">
        <authorList>
            <consortium name="WormBaseParasite"/>
        </authorList>
    </citation>
    <scope>IDENTIFICATION</scope>
</reference>
<comment type="similarity">
    <text evidence="2">Belongs to the UVSSA family.</text>
</comment>
<sequence length="576" mass="65942">METDLTTIKRCVAHLIKEFDYQKKELKEKPLKELVTVVKCNDSVIAAFVDILFGHIRRDDCDRSHNFRIELINSIQDFLIYTLETDPLRYPLPKPTEAAILLKKESLAILRLWIEKFGPGYGKLEKLQNFLKSSKSIDWENSRVELSIDRERESREQFQRAIKTRKVVENISNLFEGSRPEIARLLVESQSVVEMIFPKFCPLDGKEVAASTSSLRNRKEQLHGFGLTNALTISINAMESNLERNCENEALFNQLDDTTAQLEIWWSKLGGWLKKLASVGDSSEMMRRVIDARQSLGEDLQKCRELRGKRATGRESSDEGEDEDDDADFVDVEEKEGYEPDFSAESHQSVEKELIYKTILDCRPGPSGLSVSNGPKDVSSVCESGKGRKIEEIGAKKSVPRLAMGLDLKYWGEEHIKPAERVRNQAEGHHFWSRIDEDADNVPTENMEAYRSRQITFVGEMLPLKRRCHAPLPSGKLCPRMERERCALHGPIIDRDESGFPQKEQNDEKEHLLEESSAETDKEEENELDFLRDVEEATGIKLTTDGVKKPRKKKKVATKRKKKGKRKKKTISGQTF</sequence>
<evidence type="ECO:0000259" key="11">
    <source>
        <dbReference type="Pfam" id="PF09740"/>
    </source>
</evidence>
<dbReference type="GO" id="GO:0006283">
    <property type="term" value="P:transcription-coupled nucleotide-excision repair"/>
    <property type="evidence" value="ECO:0007669"/>
    <property type="project" value="TreeGrafter"/>
</dbReference>
<dbReference type="Pfam" id="PF09740">
    <property type="entry name" value="DUF2043"/>
    <property type="match status" value="1"/>
</dbReference>
<dbReference type="InterPro" id="IPR049431">
    <property type="entry name" value="UVSSA_C"/>
</dbReference>
<keyword evidence="6" id="KW-0863">Zinc-finger</keyword>
<dbReference type="Pfam" id="PF20867">
    <property type="entry name" value="UVSSA_N"/>
    <property type="match status" value="1"/>
</dbReference>
<keyword evidence="8" id="KW-0175">Coiled coil</keyword>
<evidence type="ECO:0000256" key="2">
    <source>
        <dbReference type="ARBA" id="ARBA00009240"/>
    </source>
</evidence>
<dbReference type="GO" id="GO:0005694">
    <property type="term" value="C:chromosome"/>
    <property type="evidence" value="ECO:0007669"/>
    <property type="project" value="UniProtKB-SubCell"/>
</dbReference>
<dbReference type="PANTHER" id="PTHR28670:SF1">
    <property type="entry name" value="UV-STIMULATED SCAFFOLD PROTEIN A"/>
    <property type="match status" value="1"/>
</dbReference>
<keyword evidence="4" id="KW-0479">Metal-binding</keyword>
<dbReference type="GO" id="GO:0008270">
    <property type="term" value="F:zinc ion binding"/>
    <property type="evidence" value="ECO:0007669"/>
    <property type="project" value="UniProtKB-KW"/>
</dbReference>
<evidence type="ECO:0000256" key="6">
    <source>
        <dbReference type="ARBA" id="ARBA00022771"/>
    </source>
</evidence>
<organism evidence="12 13">
    <name type="scientific">Globodera rostochiensis</name>
    <name type="common">Golden nematode worm</name>
    <name type="synonym">Heterodera rostochiensis</name>
    <dbReference type="NCBI Taxonomy" id="31243"/>
    <lineage>
        <taxon>Eukaryota</taxon>
        <taxon>Metazoa</taxon>
        <taxon>Ecdysozoa</taxon>
        <taxon>Nematoda</taxon>
        <taxon>Chromadorea</taxon>
        <taxon>Rhabditida</taxon>
        <taxon>Tylenchina</taxon>
        <taxon>Tylenchomorpha</taxon>
        <taxon>Tylenchoidea</taxon>
        <taxon>Heteroderidae</taxon>
        <taxon>Heteroderinae</taxon>
        <taxon>Globodera</taxon>
    </lineage>
</organism>
<accession>A0A914IC66</accession>
<evidence type="ECO:0000256" key="1">
    <source>
        <dbReference type="ARBA" id="ARBA00004286"/>
    </source>
</evidence>
<evidence type="ECO:0000256" key="9">
    <source>
        <dbReference type="ARBA" id="ARBA00023204"/>
    </source>
</evidence>
<evidence type="ECO:0000256" key="8">
    <source>
        <dbReference type="ARBA" id="ARBA00023054"/>
    </source>
</evidence>
<dbReference type="InterPro" id="IPR018610">
    <property type="entry name" value="UVSSA"/>
</dbReference>
<dbReference type="InterPro" id="IPR049408">
    <property type="entry name" value="UVSSA_N_a-solenoid_rpt"/>
</dbReference>
<dbReference type="GO" id="GO:0009411">
    <property type="term" value="P:response to UV"/>
    <property type="evidence" value="ECO:0007669"/>
    <property type="project" value="InterPro"/>
</dbReference>
<evidence type="ECO:0000256" key="5">
    <source>
        <dbReference type="ARBA" id="ARBA00022763"/>
    </source>
</evidence>
<protein>
    <submittedName>
        <fullName evidence="13">UV-stimulated scaffold protein A</fullName>
    </submittedName>
</protein>
<dbReference type="AlphaFoldDB" id="A0A914IC66"/>
<evidence type="ECO:0000313" key="12">
    <source>
        <dbReference type="Proteomes" id="UP000887572"/>
    </source>
</evidence>
<evidence type="ECO:0000256" key="3">
    <source>
        <dbReference type="ARBA" id="ARBA00022454"/>
    </source>
</evidence>
<feature type="domain" description="UV-stimulated scaffold protein A C-terminal" evidence="11">
    <location>
        <begin position="398"/>
        <end position="503"/>
    </location>
</feature>
<feature type="region of interest" description="Disordered" evidence="10">
    <location>
        <begin position="307"/>
        <end position="329"/>
    </location>
</feature>
<evidence type="ECO:0000256" key="7">
    <source>
        <dbReference type="ARBA" id="ARBA00022833"/>
    </source>
</evidence>
<keyword evidence="5" id="KW-0227">DNA damage</keyword>
<proteinExistence type="inferred from homology"/>
<dbReference type="PANTHER" id="PTHR28670">
    <property type="entry name" value="UV-STIMULATED SCAFFOLD PROTEIN A"/>
    <property type="match status" value="1"/>
</dbReference>
<feature type="compositionally biased region" description="Basic and acidic residues" evidence="10">
    <location>
        <begin position="492"/>
        <end position="514"/>
    </location>
</feature>
<feature type="compositionally biased region" description="Basic and acidic residues" evidence="10">
    <location>
        <begin position="307"/>
        <end position="317"/>
    </location>
</feature>
<dbReference type="WBParaSite" id="Gr19_v10_g8851.t1">
    <property type="protein sequence ID" value="Gr19_v10_g8851.t1"/>
    <property type="gene ID" value="Gr19_v10_g8851"/>
</dbReference>
<feature type="compositionally biased region" description="Acidic residues" evidence="10">
    <location>
        <begin position="516"/>
        <end position="528"/>
    </location>
</feature>
<keyword evidence="12" id="KW-1185">Reference proteome</keyword>
<keyword evidence="3" id="KW-0158">Chromosome</keyword>
<evidence type="ECO:0000256" key="4">
    <source>
        <dbReference type="ARBA" id="ARBA00022723"/>
    </source>
</evidence>
<evidence type="ECO:0000313" key="13">
    <source>
        <dbReference type="WBParaSite" id="Gr19_v10_g8851.t1"/>
    </source>
</evidence>
<dbReference type="Proteomes" id="UP000887572">
    <property type="component" value="Unplaced"/>
</dbReference>
<name>A0A914IC66_GLORO</name>
<evidence type="ECO:0000256" key="10">
    <source>
        <dbReference type="SAM" id="MobiDB-lite"/>
    </source>
</evidence>
<keyword evidence="7" id="KW-0862">Zinc</keyword>
<keyword evidence="9" id="KW-0234">DNA repair</keyword>